<evidence type="ECO:0000313" key="1">
    <source>
        <dbReference type="EMBL" id="KAK8593574.1"/>
    </source>
</evidence>
<evidence type="ECO:0008006" key="3">
    <source>
        <dbReference type="Google" id="ProtNLM"/>
    </source>
</evidence>
<keyword evidence="2" id="KW-1185">Reference proteome</keyword>
<dbReference type="Proteomes" id="UP001472677">
    <property type="component" value="Unassembled WGS sequence"/>
</dbReference>
<evidence type="ECO:0000313" key="2">
    <source>
        <dbReference type="Proteomes" id="UP001472677"/>
    </source>
</evidence>
<comment type="caution">
    <text evidence="1">The sequence shown here is derived from an EMBL/GenBank/DDBJ whole genome shotgun (WGS) entry which is preliminary data.</text>
</comment>
<sequence>MVWISVFGVPIHAWSRETFEHLVVQWGYMIRVDKETLEPSSFERGRVLTETTVLDWIEERLELSVNGTSFQFVFLNLKVSYVVLVALVHVLRNLQSRQIQRVIRLCVRISKTSMSSRWYRLMGLGMGVCPIKGLLKWHTLKMLQGLRHIVRSGLERSPFAPFSCSPVLDTKLDWVSVPIVGGIELKYGHVAEGSTTEVSLSNGGKRKVRLLSHIVQNVLSPQVKLQAEKYSRKGKGRPCKSVVPSSTRADISLSDSDLRSRKEAIFK</sequence>
<reference evidence="1 2" key="1">
    <citation type="journal article" date="2024" name="G3 (Bethesda)">
        <title>Genome assembly of Hibiscus sabdariffa L. provides insights into metabolisms of medicinal natural products.</title>
        <authorList>
            <person name="Kim T."/>
        </authorList>
    </citation>
    <scope>NUCLEOTIDE SEQUENCE [LARGE SCALE GENOMIC DNA]</scope>
    <source>
        <strain evidence="1">TK-2024</strain>
        <tissue evidence="1">Old leaves</tissue>
    </source>
</reference>
<name>A0ABR2G4A7_9ROSI</name>
<dbReference type="EMBL" id="JBBPBM010000003">
    <property type="protein sequence ID" value="KAK8593574.1"/>
    <property type="molecule type" value="Genomic_DNA"/>
</dbReference>
<protein>
    <recommendedName>
        <fullName evidence="3">DUF4283 domain-containing protein</fullName>
    </recommendedName>
</protein>
<accession>A0ABR2G4A7</accession>
<organism evidence="1 2">
    <name type="scientific">Hibiscus sabdariffa</name>
    <name type="common">roselle</name>
    <dbReference type="NCBI Taxonomy" id="183260"/>
    <lineage>
        <taxon>Eukaryota</taxon>
        <taxon>Viridiplantae</taxon>
        <taxon>Streptophyta</taxon>
        <taxon>Embryophyta</taxon>
        <taxon>Tracheophyta</taxon>
        <taxon>Spermatophyta</taxon>
        <taxon>Magnoliopsida</taxon>
        <taxon>eudicotyledons</taxon>
        <taxon>Gunneridae</taxon>
        <taxon>Pentapetalae</taxon>
        <taxon>rosids</taxon>
        <taxon>malvids</taxon>
        <taxon>Malvales</taxon>
        <taxon>Malvaceae</taxon>
        <taxon>Malvoideae</taxon>
        <taxon>Hibiscus</taxon>
    </lineage>
</organism>
<gene>
    <name evidence="1" type="ORF">V6N12_045651</name>
</gene>
<proteinExistence type="predicted"/>